<dbReference type="InterPro" id="IPR002104">
    <property type="entry name" value="Integrase_catalytic"/>
</dbReference>
<dbReference type="GO" id="GO:0006310">
    <property type="term" value="P:DNA recombination"/>
    <property type="evidence" value="ECO:0007669"/>
    <property type="project" value="UniProtKB-KW"/>
</dbReference>
<dbReference type="PANTHER" id="PTHR30349">
    <property type="entry name" value="PHAGE INTEGRASE-RELATED"/>
    <property type="match status" value="1"/>
</dbReference>
<keyword evidence="3" id="KW-0233">DNA recombination</keyword>
<comment type="caution">
    <text evidence="5">The sequence shown here is derived from an EMBL/GenBank/DDBJ whole genome shotgun (WGS) entry which is preliminary data.</text>
</comment>
<dbReference type="InterPro" id="IPR050090">
    <property type="entry name" value="Tyrosine_recombinase_XerCD"/>
</dbReference>
<dbReference type="CDD" id="cd00397">
    <property type="entry name" value="DNA_BRE_C"/>
    <property type="match status" value="1"/>
</dbReference>
<protein>
    <submittedName>
        <fullName evidence="5">Site-specific integrase</fullName>
    </submittedName>
</protein>
<dbReference type="Pfam" id="PF00589">
    <property type="entry name" value="Phage_integrase"/>
    <property type="match status" value="1"/>
</dbReference>
<evidence type="ECO:0000259" key="4">
    <source>
        <dbReference type="PROSITE" id="PS51898"/>
    </source>
</evidence>
<evidence type="ECO:0000313" key="5">
    <source>
        <dbReference type="EMBL" id="RMZ59705.1"/>
    </source>
</evidence>
<proteinExistence type="inferred from homology"/>
<sequence length="290" mass="33828">MEDFNDFLKGKGYAEATIIEKQLIIKKIRKQYRNLDSLNYQQILNLVKKLKPTYSIPSVNNQIRSLQDYYNFLIETGKRVDNPCQTLRIKTPPKKAVIQLLSADELEDLYYSYSTESKTKGYKTAIKYRNKVMLGLMIHQGLGTSSLKCLDVEHLDIRKGEIYVPSGSTLNERMLKLHSSQILLMQDYLQFHHETIVNHIKANKDKLFPLGNKTKFSSITKLLFKELRLINYKVQSLHHIRASVIGNWLKQYNLRKTQIMAGHRTISSTEHYLQDNLENLHQAIEAFHPF</sequence>
<reference evidence="5 6" key="1">
    <citation type="submission" date="2018-08" db="EMBL/GenBank/DDBJ databases">
        <title>Chryseobacterium nematophagum: a novel matrix digesting pathogen of nematodes.</title>
        <authorList>
            <person name="Page A."/>
            <person name="Roberts M."/>
            <person name="Felix M.-A."/>
            <person name="Weir W."/>
        </authorList>
    </citation>
    <scope>NUCLEOTIDE SEQUENCE [LARGE SCALE GENOMIC DNA]</scope>
    <source>
        <strain evidence="5 6">JUb275</strain>
    </source>
</reference>
<dbReference type="GO" id="GO:0015074">
    <property type="term" value="P:DNA integration"/>
    <property type="evidence" value="ECO:0007669"/>
    <property type="project" value="InterPro"/>
</dbReference>
<evidence type="ECO:0000256" key="1">
    <source>
        <dbReference type="ARBA" id="ARBA00008857"/>
    </source>
</evidence>
<dbReference type="GO" id="GO:0003677">
    <property type="term" value="F:DNA binding"/>
    <property type="evidence" value="ECO:0007669"/>
    <property type="project" value="UniProtKB-KW"/>
</dbReference>
<evidence type="ECO:0000313" key="6">
    <source>
        <dbReference type="Proteomes" id="UP000267524"/>
    </source>
</evidence>
<keyword evidence="2" id="KW-0238">DNA-binding</keyword>
<dbReference type="InterPro" id="IPR011010">
    <property type="entry name" value="DNA_brk_join_enz"/>
</dbReference>
<dbReference type="SUPFAM" id="SSF56349">
    <property type="entry name" value="DNA breaking-rejoining enzymes"/>
    <property type="match status" value="1"/>
</dbReference>
<evidence type="ECO:0000256" key="2">
    <source>
        <dbReference type="ARBA" id="ARBA00023125"/>
    </source>
</evidence>
<comment type="similarity">
    <text evidence="1">Belongs to the 'phage' integrase family.</text>
</comment>
<dbReference type="PROSITE" id="PS51898">
    <property type="entry name" value="TYR_RECOMBINASE"/>
    <property type="match status" value="1"/>
</dbReference>
<dbReference type="AlphaFoldDB" id="A0A3M7LCA1"/>
<accession>A0A3M7LCA1</accession>
<dbReference type="PANTHER" id="PTHR30349:SF41">
    <property type="entry name" value="INTEGRASE_RECOMBINASE PROTEIN MJ0367-RELATED"/>
    <property type="match status" value="1"/>
</dbReference>
<dbReference type="EMBL" id="QWIV01000013">
    <property type="protein sequence ID" value="RMZ59705.1"/>
    <property type="molecule type" value="Genomic_DNA"/>
</dbReference>
<dbReference type="Gene3D" id="1.10.150.130">
    <property type="match status" value="1"/>
</dbReference>
<evidence type="ECO:0000256" key="3">
    <source>
        <dbReference type="ARBA" id="ARBA00023172"/>
    </source>
</evidence>
<dbReference type="RefSeq" id="WP_122546831.1">
    <property type="nucleotide sequence ID" value="NZ_QWIV01000013.1"/>
</dbReference>
<organism evidence="5 6">
    <name type="scientific">Chryseobacterium nematophagum</name>
    <dbReference type="NCBI Taxonomy" id="2305228"/>
    <lineage>
        <taxon>Bacteria</taxon>
        <taxon>Pseudomonadati</taxon>
        <taxon>Bacteroidota</taxon>
        <taxon>Flavobacteriia</taxon>
        <taxon>Flavobacteriales</taxon>
        <taxon>Weeksellaceae</taxon>
        <taxon>Chryseobacterium group</taxon>
        <taxon>Chryseobacterium</taxon>
    </lineage>
</organism>
<dbReference type="Proteomes" id="UP000267524">
    <property type="component" value="Unassembled WGS sequence"/>
</dbReference>
<gene>
    <name evidence="5" type="ORF">D1632_08760</name>
</gene>
<name>A0A3M7LCA1_9FLAO</name>
<feature type="domain" description="Tyr recombinase" evidence="4">
    <location>
        <begin position="96"/>
        <end position="285"/>
    </location>
</feature>
<keyword evidence="6" id="KW-1185">Reference proteome</keyword>
<dbReference type="InterPro" id="IPR013762">
    <property type="entry name" value="Integrase-like_cat_sf"/>
</dbReference>
<dbReference type="InterPro" id="IPR010998">
    <property type="entry name" value="Integrase_recombinase_N"/>
</dbReference>
<dbReference type="Gene3D" id="1.10.443.10">
    <property type="entry name" value="Intergrase catalytic core"/>
    <property type="match status" value="1"/>
</dbReference>